<evidence type="ECO:0000313" key="3">
    <source>
        <dbReference type="EMBL" id="OMG92615.1"/>
    </source>
</evidence>
<dbReference type="RefSeq" id="WP_054428389.1">
    <property type="nucleotide sequence ID" value="NZ_JAJLQA010000090.1"/>
</dbReference>
<accession>A0A1R1JZI1</accession>
<dbReference type="PANTHER" id="PTHR42928:SF5">
    <property type="entry name" value="BLR1237 PROTEIN"/>
    <property type="match status" value="1"/>
</dbReference>
<dbReference type="InterPro" id="IPR042100">
    <property type="entry name" value="Bug_dom1"/>
</dbReference>
<evidence type="ECO:0000256" key="2">
    <source>
        <dbReference type="SAM" id="SignalP"/>
    </source>
</evidence>
<dbReference type="CDD" id="cd13578">
    <property type="entry name" value="PBP2_Bug27"/>
    <property type="match status" value="1"/>
</dbReference>
<dbReference type="PANTHER" id="PTHR42928">
    <property type="entry name" value="TRICARBOXYLATE-BINDING PROTEIN"/>
    <property type="match status" value="1"/>
</dbReference>
<dbReference type="SUPFAM" id="SSF53850">
    <property type="entry name" value="Periplasmic binding protein-like II"/>
    <property type="match status" value="1"/>
</dbReference>
<reference evidence="3 4" key="1">
    <citation type="submission" date="2016-09" db="EMBL/GenBank/DDBJ databases">
        <title>Phylogenomics of Achromobacter.</title>
        <authorList>
            <person name="Jeukens J."/>
            <person name="Freschi L."/>
            <person name="Vincent A.T."/>
            <person name="Emond-Rheault J.-G."/>
            <person name="Kukavica-Ibrulj I."/>
            <person name="Charette S.J."/>
            <person name="Levesque R.C."/>
        </authorList>
    </citation>
    <scope>NUCLEOTIDE SEQUENCE [LARGE SCALE GENOMIC DNA]</scope>
    <source>
        <strain evidence="3 4">AUS488</strain>
    </source>
</reference>
<feature type="signal peptide" evidence="2">
    <location>
        <begin position="1"/>
        <end position="24"/>
    </location>
</feature>
<gene>
    <name evidence="3" type="ORF">BIZ92_08060</name>
</gene>
<proteinExistence type="inferred from homology"/>
<dbReference type="Proteomes" id="UP000187251">
    <property type="component" value="Unassembled WGS sequence"/>
</dbReference>
<dbReference type="OrthoDB" id="8630394at2"/>
<dbReference type="EMBL" id="MJMN01000002">
    <property type="protein sequence ID" value="OMG92615.1"/>
    <property type="molecule type" value="Genomic_DNA"/>
</dbReference>
<dbReference type="Gene3D" id="3.40.190.10">
    <property type="entry name" value="Periplasmic binding protein-like II"/>
    <property type="match status" value="1"/>
</dbReference>
<protein>
    <recommendedName>
        <fullName evidence="5">Tripartite tricarboxylate transporter substrate binding protein</fullName>
    </recommendedName>
</protein>
<evidence type="ECO:0008006" key="5">
    <source>
        <dbReference type="Google" id="ProtNLM"/>
    </source>
</evidence>
<dbReference type="Pfam" id="PF03401">
    <property type="entry name" value="TctC"/>
    <property type="match status" value="1"/>
</dbReference>
<feature type="chain" id="PRO_5010258074" description="Tripartite tricarboxylate transporter substrate binding protein" evidence="2">
    <location>
        <begin position="25"/>
        <end position="326"/>
    </location>
</feature>
<dbReference type="Gene3D" id="3.40.190.150">
    <property type="entry name" value="Bordetella uptake gene, domain 1"/>
    <property type="match status" value="1"/>
</dbReference>
<organism evidence="3 4">
    <name type="scientific">Alcaligenes xylosoxydans xylosoxydans</name>
    <name type="common">Achromobacter xylosoxidans</name>
    <dbReference type="NCBI Taxonomy" id="85698"/>
    <lineage>
        <taxon>Bacteria</taxon>
        <taxon>Pseudomonadati</taxon>
        <taxon>Pseudomonadota</taxon>
        <taxon>Betaproteobacteria</taxon>
        <taxon>Burkholderiales</taxon>
        <taxon>Alcaligenaceae</taxon>
        <taxon>Achromobacter</taxon>
    </lineage>
</organism>
<dbReference type="PIRSF" id="PIRSF017082">
    <property type="entry name" value="YflP"/>
    <property type="match status" value="1"/>
</dbReference>
<sequence length="326" mass="34640">MTVFRKPLLAAAALLASVALQGQAAAGSYPDKPIRLITPYAAGGLSDILARTLAQDLSERLGQSVIVENRTGAGGIIGTDFVAKSRPDGYTLALASQGLASVNTTLYPNLPYNTLKDFTPISLIAKFSLVLVTNPDQPINTVADLVDRAKKNPSALNYGSAGNASTAHLTMEMLKDRTGMPIMHIPYKGESLAFTELLGGRIDATFATVGGALPLIQSGKVRPIAVADNARSALMPDVPTVEESGVKDFNVFGWYAILAPANVPAEVTDRLSKALMDIGRSEKFREAMRVRGMEAVGSSPEETTRVIRDETQRWGAIIKKVGITAD</sequence>
<dbReference type="InterPro" id="IPR005064">
    <property type="entry name" value="BUG"/>
</dbReference>
<comment type="caution">
    <text evidence="3">The sequence shown here is derived from an EMBL/GenBank/DDBJ whole genome shotgun (WGS) entry which is preliminary data.</text>
</comment>
<keyword evidence="2" id="KW-0732">Signal</keyword>
<evidence type="ECO:0000256" key="1">
    <source>
        <dbReference type="ARBA" id="ARBA00006987"/>
    </source>
</evidence>
<name>A0A1R1JZI1_ALCXX</name>
<comment type="similarity">
    <text evidence="1">Belongs to the UPF0065 (bug) family.</text>
</comment>
<dbReference type="GeneID" id="92896506"/>
<dbReference type="AlphaFoldDB" id="A0A1R1JZI1"/>
<evidence type="ECO:0000313" key="4">
    <source>
        <dbReference type="Proteomes" id="UP000187251"/>
    </source>
</evidence>